<feature type="region of interest" description="Disordered" evidence="1">
    <location>
        <begin position="168"/>
        <end position="215"/>
    </location>
</feature>
<dbReference type="Proteomes" id="UP000829685">
    <property type="component" value="Unassembled WGS sequence"/>
</dbReference>
<feature type="compositionally biased region" description="Basic residues" evidence="1">
    <location>
        <begin position="1"/>
        <end position="10"/>
    </location>
</feature>
<sequence length="215" mass="23794">MANRASRRWTRTSSPERRTSRRASAINDSHDSSCPSTEPLNHEVSWSSSHRYSGRPEDEFVATSTQTPFFADPHSYGAVDAVTCDSYMDDQYLSNETSHATEYQDASTSYYISHSPTDGGSETAVGQHPYLSYYGHPGTGYHDHNNTAAGSWTNSQGVDDVDYYYQSPKPIEEEPEQIDTQDSAYISTGMGVYHQRNRGSGDSSSSTEAQQGSVR</sequence>
<evidence type="ECO:0000313" key="3">
    <source>
        <dbReference type="Proteomes" id="UP000829685"/>
    </source>
</evidence>
<feature type="region of interest" description="Disordered" evidence="1">
    <location>
        <begin position="1"/>
        <end position="59"/>
    </location>
</feature>
<dbReference type="EMBL" id="JAFIMR010000003">
    <property type="protein sequence ID" value="KAI1879977.1"/>
    <property type="molecule type" value="Genomic_DNA"/>
</dbReference>
<comment type="caution">
    <text evidence="2">The sequence shown here is derived from an EMBL/GenBank/DDBJ whole genome shotgun (WGS) entry which is preliminary data.</text>
</comment>
<dbReference type="AlphaFoldDB" id="A0A9Q0ATY9"/>
<feature type="compositionally biased region" description="Polar residues" evidence="1">
    <location>
        <begin position="32"/>
        <end position="51"/>
    </location>
</feature>
<organism evidence="2 3">
    <name type="scientific">Neoarthrinium moseri</name>
    <dbReference type="NCBI Taxonomy" id="1658444"/>
    <lineage>
        <taxon>Eukaryota</taxon>
        <taxon>Fungi</taxon>
        <taxon>Dikarya</taxon>
        <taxon>Ascomycota</taxon>
        <taxon>Pezizomycotina</taxon>
        <taxon>Sordariomycetes</taxon>
        <taxon>Xylariomycetidae</taxon>
        <taxon>Amphisphaeriales</taxon>
        <taxon>Apiosporaceae</taxon>
        <taxon>Neoarthrinium</taxon>
    </lineage>
</organism>
<feature type="compositionally biased region" description="Polar residues" evidence="1">
    <location>
        <begin position="198"/>
        <end position="215"/>
    </location>
</feature>
<keyword evidence="3" id="KW-1185">Reference proteome</keyword>
<protein>
    <submittedName>
        <fullName evidence="2">Uncharacterized protein</fullName>
    </submittedName>
</protein>
<proteinExistence type="predicted"/>
<name>A0A9Q0ATY9_9PEZI</name>
<accession>A0A9Q0ATY9</accession>
<gene>
    <name evidence="2" type="ORF">JX265_001598</name>
</gene>
<evidence type="ECO:0000313" key="2">
    <source>
        <dbReference type="EMBL" id="KAI1879977.1"/>
    </source>
</evidence>
<evidence type="ECO:0000256" key="1">
    <source>
        <dbReference type="SAM" id="MobiDB-lite"/>
    </source>
</evidence>
<reference evidence="2" key="1">
    <citation type="submission" date="2021-03" db="EMBL/GenBank/DDBJ databases">
        <title>Revisited historic fungal species revealed as producer of novel bioactive compounds through whole genome sequencing and comparative genomics.</title>
        <authorList>
            <person name="Vignolle G.A."/>
            <person name="Hochenegger N."/>
            <person name="Mach R.L."/>
            <person name="Mach-Aigner A.R."/>
            <person name="Javad Rahimi M."/>
            <person name="Salim K.A."/>
            <person name="Chan C.M."/>
            <person name="Lim L.B.L."/>
            <person name="Cai F."/>
            <person name="Druzhinina I.S."/>
            <person name="U'Ren J.M."/>
            <person name="Derntl C."/>
        </authorList>
    </citation>
    <scope>NUCLEOTIDE SEQUENCE</scope>
    <source>
        <strain evidence="2">TUCIM 5799</strain>
    </source>
</reference>